<accession>A0A0B5D665</accession>
<dbReference type="InterPro" id="IPR011701">
    <property type="entry name" value="MFS"/>
</dbReference>
<feature type="transmembrane region" description="Helical" evidence="5">
    <location>
        <begin position="311"/>
        <end position="332"/>
    </location>
</feature>
<keyword evidence="2 5" id="KW-0812">Transmembrane</keyword>
<feature type="transmembrane region" description="Helical" evidence="5">
    <location>
        <begin position="104"/>
        <end position="125"/>
    </location>
</feature>
<dbReference type="HOGENOM" id="CLU_038046_0_0_11"/>
<gene>
    <name evidence="7" type="ORF">B842_03945</name>
</gene>
<keyword evidence="8" id="KW-1185">Reference proteome</keyword>
<evidence type="ECO:0000256" key="2">
    <source>
        <dbReference type="ARBA" id="ARBA00022692"/>
    </source>
</evidence>
<dbReference type="GO" id="GO:0022857">
    <property type="term" value="F:transmembrane transporter activity"/>
    <property type="evidence" value="ECO:0007669"/>
    <property type="project" value="InterPro"/>
</dbReference>
<keyword evidence="4 5" id="KW-0472">Membrane</keyword>
<dbReference type="SUPFAM" id="SSF103473">
    <property type="entry name" value="MFS general substrate transporter"/>
    <property type="match status" value="1"/>
</dbReference>
<evidence type="ECO:0000256" key="4">
    <source>
        <dbReference type="ARBA" id="ARBA00023136"/>
    </source>
</evidence>
<feature type="transmembrane region" description="Helical" evidence="5">
    <location>
        <begin position="137"/>
        <end position="161"/>
    </location>
</feature>
<feature type="transmembrane region" description="Helical" evidence="5">
    <location>
        <begin position="220"/>
        <end position="237"/>
    </location>
</feature>
<evidence type="ECO:0000256" key="5">
    <source>
        <dbReference type="SAM" id="Phobius"/>
    </source>
</evidence>
<dbReference type="GO" id="GO:0005886">
    <property type="term" value="C:plasma membrane"/>
    <property type="evidence" value="ECO:0007669"/>
    <property type="project" value="UniProtKB-SubCell"/>
</dbReference>
<dbReference type="KEGG" id="chm:B842_03945"/>
<dbReference type="PANTHER" id="PTHR23523">
    <property type="match status" value="1"/>
</dbReference>
<dbReference type="InterPro" id="IPR020846">
    <property type="entry name" value="MFS_dom"/>
</dbReference>
<evidence type="ECO:0000256" key="1">
    <source>
        <dbReference type="ARBA" id="ARBA00004651"/>
    </source>
</evidence>
<keyword evidence="3 5" id="KW-1133">Transmembrane helix</keyword>
<protein>
    <recommendedName>
        <fullName evidence="6">Major facilitator superfamily (MFS) profile domain-containing protein</fullName>
    </recommendedName>
</protein>
<comment type="subcellular location">
    <subcellularLocation>
        <location evidence="1">Cell membrane</location>
        <topology evidence="1">Multi-pass membrane protein</topology>
    </subcellularLocation>
</comment>
<dbReference type="Pfam" id="PF07690">
    <property type="entry name" value="MFS_1"/>
    <property type="match status" value="1"/>
</dbReference>
<dbReference type="AlphaFoldDB" id="A0A0B5D665"/>
<feature type="transmembrane region" description="Helical" evidence="5">
    <location>
        <begin position="344"/>
        <end position="363"/>
    </location>
</feature>
<proteinExistence type="predicted"/>
<dbReference type="Proteomes" id="UP000031524">
    <property type="component" value="Chromosome"/>
</dbReference>
<dbReference type="STRING" id="1223515.B842_03945"/>
<dbReference type="PANTHER" id="PTHR23523:SF2">
    <property type="entry name" value="2-NITROIMIDAZOLE TRANSPORTER"/>
    <property type="match status" value="1"/>
</dbReference>
<reference evidence="7 8" key="1">
    <citation type="submission" date="2013-04" db="EMBL/GenBank/DDBJ databases">
        <title>Complete genome sequence of Corynebacterium humireducens DSM 45392(T), isolated from a wastewater-fed microbial fuel cell.</title>
        <authorList>
            <person name="Ruckert C."/>
            <person name="Albersmeier A."/>
            <person name="Kalinowski J."/>
        </authorList>
    </citation>
    <scope>NUCLEOTIDE SEQUENCE [LARGE SCALE GENOMIC DNA]</scope>
    <source>
        <strain evidence="8">MFC-5</strain>
    </source>
</reference>
<evidence type="ECO:0000256" key="3">
    <source>
        <dbReference type="ARBA" id="ARBA00022989"/>
    </source>
</evidence>
<evidence type="ECO:0000313" key="7">
    <source>
        <dbReference type="EMBL" id="AJE32642.1"/>
    </source>
</evidence>
<evidence type="ECO:0000313" key="8">
    <source>
        <dbReference type="Proteomes" id="UP000031524"/>
    </source>
</evidence>
<name>A0A0B5D665_9CORY</name>
<organism evidence="7 8">
    <name type="scientific">Corynebacterium humireducens NBRC 106098 = DSM 45392</name>
    <dbReference type="NCBI Taxonomy" id="1223515"/>
    <lineage>
        <taxon>Bacteria</taxon>
        <taxon>Bacillati</taxon>
        <taxon>Actinomycetota</taxon>
        <taxon>Actinomycetes</taxon>
        <taxon>Mycobacteriales</taxon>
        <taxon>Corynebacteriaceae</taxon>
        <taxon>Corynebacterium</taxon>
    </lineage>
</organism>
<evidence type="ECO:0000259" key="6">
    <source>
        <dbReference type="PROSITE" id="PS50850"/>
    </source>
</evidence>
<dbReference type="RefSeq" id="WP_245631398.1">
    <property type="nucleotide sequence ID" value="NZ_BCSU01000022.1"/>
</dbReference>
<dbReference type="InterPro" id="IPR036259">
    <property type="entry name" value="MFS_trans_sf"/>
</dbReference>
<feature type="transmembrane region" description="Helical" evidence="5">
    <location>
        <begin position="79"/>
        <end position="98"/>
    </location>
</feature>
<feature type="transmembrane region" description="Helical" evidence="5">
    <location>
        <begin position="257"/>
        <end position="278"/>
    </location>
</feature>
<dbReference type="Gene3D" id="1.20.1250.20">
    <property type="entry name" value="MFS general substrate transporter like domains"/>
    <property type="match status" value="1"/>
</dbReference>
<feature type="transmembrane region" description="Helical" evidence="5">
    <location>
        <begin position="285"/>
        <end position="305"/>
    </location>
</feature>
<dbReference type="PROSITE" id="PS50850">
    <property type="entry name" value="MFS"/>
    <property type="match status" value="1"/>
</dbReference>
<feature type="domain" description="Major facilitator superfamily (MFS) profile" evidence="6">
    <location>
        <begin position="13"/>
        <end position="399"/>
    </location>
</feature>
<sequence length="408" mass="42605">MSTPRPRSTQALSALLLFAAVFFAAVNLRSGISSLGAVLGDALEAFGAGGSLAGVITAIPGLFFSLLGLLAVPLATRLGLSRTLFIGMALSLLGLAARPWVGDVWAFIVLTVSVTVGIALANVLLPAWIKNHGGRHIVALMTVYGSVLGISGAAGPLTALLSDDFRWALFLWAIPAALQVVVWFFVVLRVGRDVPTSTSPRAAGEQGGVVKQVSLWRSPTAVFLMLFFGLQSMHAYIQMGWLPKIYVDHGVPASTASLALALVGSFNIVGGLIMPVIIDRLRSIVWLPVLFSALMGAGYVGLWLAPAASPMLWASLLGVGGFCFPTAIALIPARSRVPLVTARLSGFVQPVGYVIAAVGPLVVGVVRESTGDWSLILPVLAAICVLMGAVGFRAARNVYIDDELAAQA</sequence>
<dbReference type="EMBL" id="CP005286">
    <property type="protein sequence ID" value="AJE32642.1"/>
    <property type="molecule type" value="Genomic_DNA"/>
</dbReference>
<feature type="transmembrane region" description="Helical" evidence="5">
    <location>
        <begin position="50"/>
        <end position="72"/>
    </location>
</feature>
<feature type="transmembrane region" description="Helical" evidence="5">
    <location>
        <begin position="375"/>
        <end position="395"/>
    </location>
</feature>
<feature type="transmembrane region" description="Helical" evidence="5">
    <location>
        <begin position="167"/>
        <end position="188"/>
    </location>
</feature>
<dbReference type="InterPro" id="IPR052524">
    <property type="entry name" value="MFS_Cyanate_Porter"/>
</dbReference>